<dbReference type="Gene3D" id="1.10.340.30">
    <property type="entry name" value="Hypothetical protein, domain 2"/>
    <property type="match status" value="1"/>
</dbReference>
<name>B8D5K3_DESA1</name>
<dbReference type="InterPro" id="IPR011257">
    <property type="entry name" value="DNA_glycosylase"/>
</dbReference>
<dbReference type="EMBL" id="CP001140">
    <property type="protein sequence ID" value="ACL11384.1"/>
    <property type="molecule type" value="Genomic_DNA"/>
</dbReference>
<dbReference type="Pfam" id="PF09171">
    <property type="entry name" value="AGOG"/>
    <property type="match status" value="1"/>
</dbReference>
<proteinExistence type="predicted"/>
<protein>
    <submittedName>
        <fullName evidence="1">N-glycosylase/DNA lyase</fullName>
    </submittedName>
</protein>
<sequence length="283" mass="31681">MVGDLIRFNHERACFIGRRISMLKHVIEILRHTDPQFKAVESLISSRGVNEASILIIANSLISYQLSVKGEEYWVMFSHYFSDKGKSVGLNEFTSFMGLSGNTRLLDQKKRRLARFLSSSIVRELSDDGLKYCVDLLELNRQLSMLYGGDYSKTVVFAVKMYSYLCEASGVKPLTAGIKPPLDMRNALFLLSSCIVEGCGADTECVGKIMSGRHRNEAVNALLKVCECGGLNCIELDVFTWLVTGVLRDTGFNVYKSSRLIKERYGVEIPVDTLQEISLCVKS</sequence>
<dbReference type="GO" id="GO:0016829">
    <property type="term" value="F:lyase activity"/>
    <property type="evidence" value="ECO:0007669"/>
    <property type="project" value="UniProtKB-KW"/>
</dbReference>
<dbReference type="GO" id="GO:0003906">
    <property type="term" value="F:DNA-(apurinic or apyrimidinic site) endonuclease activity"/>
    <property type="evidence" value="ECO:0007669"/>
    <property type="project" value="InterPro"/>
</dbReference>
<evidence type="ECO:0000313" key="2">
    <source>
        <dbReference type="Proteomes" id="UP000006903"/>
    </source>
</evidence>
<dbReference type="eggNOG" id="arCOG04144">
    <property type="taxonomic scope" value="Archaea"/>
</dbReference>
<keyword evidence="1" id="KW-0456">Lyase</keyword>
<dbReference type="STRING" id="490899.DKAM_1058"/>
<dbReference type="KEGG" id="dka:DKAM_1058"/>
<dbReference type="NCBIfam" id="NF009788">
    <property type="entry name" value="PRK13280.2-3"/>
    <property type="match status" value="1"/>
</dbReference>
<dbReference type="SUPFAM" id="SSF48150">
    <property type="entry name" value="DNA-glycosylase"/>
    <property type="match status" value="1"/>
</dbReference>
<accession>B8D5K3</accession>
<dbReference type="GO" id="GO:0006281">
    <property type="term" value="P:DNA repair"/>
    <property type="evidence" value="ECO:0007669"/>
    <property type="project" value="InterPro"/>
</dbReference>
<dbReference type="HOGENOM" id="CLU_085935_0_0_2"/>
<dbReference type="AlphaFoldDB" id="B8D5K3"/>
<reference evidence="1 2" key="1">
    <citation type="journal article" date="2009" name="J. Bacteriol.">
        <title>Complete genome sequence of the anaerobic, protein-degrading hyperthermophilic crenarchaeon Desulfurococcus kamchatkensis.</title>
        <authorList>
            <person name="Ravin N.V."/>
            <person name="Mardanov A.V."/>
            <person name="Beletsky A.V."/>
            <person name="Kublanov I.V."/>
            <person name="Kolganova T.V."/>
            <person name="Lebedinsky A.V."/>
            <person name="Chernyh N.A."/>
            <person name="Bonch-Osmolovskaya E.A."/>
            <person name="Skryabin K.G."/>
        </authorList>
    </citation>
    <scope>NUCLEOTIDE SEQUENCE [LARGE SCALE GENOMIC DNA]</scope>
    <source>
        <strain evidence="2">DSM 18924 / JCM 16383 / VKM B-2413 / 1221n</strain>
    </source>
</reference>
<organism evidence="1 2">
    <name type="scientific">Desulfurococcus amylolyticus (strain DSM 18924 / JCM 16383 / VKM B-2413 / 1221n)</name>
    <name type="common">Desulfurococcus kamchatkensis</name>
    <dbReference type="NCBI Taxonomy" id="490899"/>
    <lineage>
        <taxon>Archaea</taxon>
        <taxon>Thermoproteota</taxon>
        <taxon>Thermoprotei</taxon>
        <taxon>Desulfurococcales</taxon>
        <taxon>Desulfurococcaceae</taxon>
        <taxon>Desulfurococcus</taxon>
    </lineage>
</organism>
<dbReference type="InterPro" id="IPR015254">
    <property type="entry name" value="AGOG-like"/>
</dbReference>
<dbReference type="GO" id="GO:0016799">
    <property type="term" value="F:hydrolase activity, hydrolyzing N-glycosyl compounds"/>
    <property type="evidence" value="ECO:0007669"/>
    <property type="project" value="InterPro"/>
</dbReference>
<gene>
    <name evidence="1" type="ordered locus">DKAM_1058</name>
</gene>
<dbReference type="Proteomes" id="UP000006903">
    <property type="component" value="Chromosome"/>
</dbReference>
<evidence type="ECO:0000313" key="1">
    <source>
        <dbReference type="EMBL" id="ACL11384.1"/>
    </source>
</evidence>